<protein>
    <submittedName>
        <fullName evidence="2">Uncharacterized protein</fullName>
    </submittedName>
</protein>
<gene>
    <name evidence="2" type="ORF">FNU79_17220</name>
</gene>
<dbReference type="EMBL" id="VKDB01000035">
    <property type="protein sequence ID" value="TSA79930.1"/>
    <property type="molecule type" value="Genomic_DNA"/>
</dbReference>
<accession>A0A553UIA1</accession>
<evidence type="ECO:0000256" key="1">
    <source>
        <dbReference type="SAM" id="MobiDB-lite"/>
    </source>
</evidence>
<feature type="compositionally biased region" description="Basic and acidic residues" evidence="1">
    <location>
        <begin position="94"/>
        <end position="106"/>
    </location>
</feature>
<feature type="compositionally biased region" description="Low complexity" evidence="1">
    <location>
        <begin position="152"/>
        <end position="162"/>
    </location>
</feature>
<dbReference type="Proteomes" id="UP000316092">
    <property type="component" value="Unassembled WGS sequence"/>
</dbReference>
<reference evidence="2 3" key="1">
    <citation type="submission" date="2019-07" db="EMBL/GenBank/DDBJ databases">
        <title>Deinococcus detaillus sp. nov., isolated from humus soil in Antarctica.</title>
        <authorList>
            <person name="Zhang K."/>
        </authorList>
    </citation>
    <scope>NUCLEOTIDE SEQUENCE [LARGE SCALE GENOMIC DNA]</scope>
    <source>
        <strain evidence="2 3">H1</strain>
    </source>
</reference>
<organism evidence="2 3">
    <name type="scientific">Deinococcus detaillensis</name>
    <dbReference type="NCBI Taxonomy" id="2592048"/>
    <lineage>
        <taxon>Bacteria</taxon>
        <taxon>Thermotogati</taxon>
        <taxon>Deinococcota</taxon>
        <taxon>Deinococci</taxon>
        <taxon>Deinococcales</taxon>
        <taxon>Deinococcaceae</taxon>
        <taxon>Deinococcus</taxon>
    </lineage>
</organism>
<proteinExistence type="predicted"/>
<comment type="caution">
    <text evidence="2">The sequence shown here is derived from an EMBL/GenBank/DDBJ whole genome shotgun (WGS) entry which is preliminary data.</text>
</comment>
<evidence type="ECO:0000313" key="3">
    <source>
        <dbReference type="Proteomes" id="UP000316092"/>
    </source>
</evidence>
<dbReference type="OrthoDB" id="9825831at2"/>
<name>A0A553UIA1_9DEIO</name>
<dbReference type="RefSeq" id="WP_143722029.1">
    <property type="nucleotide sequence ID" value="NZ_VKDB01000035.1"/>
</dbReference>
<feature type="region of interest" description="Disordered" evidence="1">
    <location>
        <begin position="81"/>
        <end position="162"/>
    </location>
</feature>
<sequence length="189" mass="19985">MPKQPKKFNAVRATRLSLLMALSLTVGLGTAIYSPLAHVRPTKAGEQQTAQAVDPISARLPELVPAPQIWEAAAQDAPISVVASPRQSVSQDPASEKPERLRSTHEDESEGSDQEGRTEDTSAVRLVRAVQRVPEPSAIAPHQSATTPRLTPQAAPALSAQPAAPLVRQAVPRIVRRPAAPVIATTSAS</sequence>
<evidence type="ECO:0000313" key="2">
    <source>
        <dbReference type="EMBL" id="TSA79930.1"/>
    </source>
</evidence>
<keyword evidence="3" id="KW-1185">Reference proteome</keyword>
<dbReference type="AlphaFoldDB" id="A0A553UIA1"/>